<dbReference type="AlphaFoldDB" id="A0A420G1P1"/>
<comment type="caution">
    <text evidence="5">The sequence shown here is derived from an EMBL/GenBank/DDBJ whole genome shotgun (WGS) entry which is preliminary data.</text>
</comment>
<dbReference type="GO" id="GO:0006355">
    <property type="term" value="P:regulation of DNA-templated transcription"/>
    <property type="evidence" value="ECO:0007669"/>
    <property type="project" value="InterPro"/>
</dbReference>
<keyword evidence="2" id="KW-0238">DNA-binding</keyword>
<dbReference type="PANTHER" id="PTHR44688:SF16">
    <property type="entry name" value="DNA-BINDING TRANSCRIPTIONAL ACTIVATOR DEVR_DOSR"/>
    <property type="match status" value="1"/>
</dbReference>
<dbReference type="SUPFAM" id="SSF46894">
    <property type="entry name" value="C-terminal effector domain of the bipartite response regulators"/>
    <property type="match status" value="1"/>
</dbReference>
<evidence type="ECO:0000313" key="6">
    <source>
        <dbReference type="Proteomes" id="UP000283709"/>
    </source>
</evidence>
<dbReference type="SMART" id="SM00421">
    <property type="entry name" value="HTH_LUXR"/>
    <property type="match status" value="1"/>
</dbReference>
<evidence type="ECO:0000256" key="3">
    <source>
        <dbReference type="ARBA" id="ARBA00023163"/>
    </source>
</evidence>
<dbReference type="EMBL" id="MCAS01000031">
    <property type="protein sequence ID" value="RKF39078.1"/>
    <property type="molecule type" value="Genomic_DNA"/>
</dbReference>
<dbReference type="PROSITE" id="PS50043">
    <property type="entry name" value="HTH_LUXR_2"/>
    <property type="match status" value="1"/>
</dbReference>
<dbReference type="PRINTS" id="PR00038">
    <property type="entry name" value="HTHLUXR"/>
</dbReference>
<dbReference type="GO" id="GO:0003677">
    <property type="term" value="F:DNA binding"/>
    <property type="evidence" value="ECO:0007669"/>
    <property type="project" value="UniProtKB-KW"/>
</dbReference>
<evidence type="ECO:0000313" key="5">
    <source>
        <dbReference type="EMBL" id="RKF39078.1"/>
    </source>
</evidence>
<reference evidence="5 6" key="1">
    <citation type="submission" date="2016-07" db="EMBL/GenBank/DDBJ databases">
        <title>Genome analysis of Burkholderia fungorum ES3-20.</title>
        <authorList>
            <person name="Xu D."/>
            <person name="Yao R."/>
            <person name="Zheng S."/>
        </authorList>
    </citation>
    <scope>NUCLEOTIDE SEQUENCE [LARGE SCALE GENOMIC DNA]</scope>
    <source>
        <strain evidence="5 6">ES3-20</strain>
    </source>
</reference>
<dbReference type="Pfam" id="PF00196">
    <property type="entry name" value="GerE"/>
    <property type="match status" value="1"/>
</dbReference>
<gene>
    <name evidence="5" type="ORF">BCY88_33485</name>
</gene>
<name>A0A420G1P1_9BURK</name>
<dbReference type="InterPro" id="IPR000792">
    <property type="entry name" value="Tscrpt_reg_LuxR_C"/>
</dbReference>
<dbReference type="PROSITE" id="PS00622">
    <property type="entry name" value="HTH_LUXR_1"/>
    <property type="match status" value="1"/>
</dbReference>
<dbReference type="InterPro" id="IPR016032">
    <property type="entry name" value="Sig_transdc_resp-reg_C-effctor"/>
</dbReference>
<sequence>MDRLFTEVAMHQALARVIDQLGAPRFWRNLILLLNEIAPFDNALAVLVGQDGVPRVLEEFDTGGTDKPSPVPLYLNGLYVLDPFLQAAHDGLADGLYRLEEVAPDLFRQSEYFLSYFRDAVGEDELQLIVKIAPAGGVVSLSLGAKTRFDVEALGRLSVCTPWLIATIRQHVARLATEPGKSVESGDLSGRVERALAGFGAELLSEREMAIARLVLRGNSSKAIAERLAISPETVKVHRRNLYNKLGISTQPELFSLFIQALGHEAG</sequence>
<keyword evidence="3" id="KW-0804">Transcription</keyword>
<accession>A0A420G1P1</accession>
<keyword evidence="1" id="KW-0805">Transcription regulation</keyword>
<protein>
    <submittedName>
        <fullName evidence="5">Helix-turn-helix transcriptional regulator</fullName>
    </submittedName>
</protein>
<organism evidence="5 6">
    <name type="scientific">Paraburkholderia fungorum</name>
    <dbReference type="NCBI Taxonomy" id="134537"/>
    <lineage>
        <taxon>Bacteria</taxon>
        <taxon>Pseudomonadati</taxon>
        <taxon>Pseudomonadota</taxon>
        <taxon>Betaproteobacteria</taxon>
        <taxon>Burkholderiales</taxon>
        <taxon>Burkholderiaceae</taxon>
        <taxon>Paraburkholderia</taxon>
    </lineage>
</organism>
<feature type="domain" description="HTH luxR-type" evidence="4">
    <location>
        <begin position="197"/>
        <end position="262"/>
    </location>
</feature>
<dbReference type="InterPro" id="IPR036388">
    <property type="entry name" value="WH-like_DNA-bd_sf"/>
</dbReference>
<dbReference type="OrthoDB" id="343383at2"/>
<dbReference type="Proteomes" id="UP000283709">
    <property type="component" value="Unassembled WGS sequence"/>
</dbReference>
<evidence type="ECO:0000256" key="2">
    <source>
        <dbReference type="ARBA" id="ARBA00023125"/>
    </source>
</evidence>
<evidence type="ECO:0000256" key="1">
    <source>
        <dbReference type="ARBA" id="ARBA00023015"/>
    </source>
</evidence>
<evidence type="ECO:0000259" key="4">
    <source>
        <dbReference type="PROSITE" id="PS50043"/>
    </source>
</evidence>
<proteinExistence type="predicted"/>
<dbReference type="CDD" id="cd06170">
    <property type="entry name" value="LuxR_C_like"/>
    <property type="match status" value="1"/>
</dbReference>
<dbReference type="RefSeq" id="WP_120346960.1">
    <property type="nucleotide sequence ID" value="NZ_MCAS01000031.1"/>
</dbReference>
<dbReference type="Gene3D" id="1.10.10.10">
    <property type="entry name" value="Winged helix-like DNA-binding domain superfamily/Winged helix DNA-binding domain"/>
    <property type="match status" value="1"/>
</dbReference>
<dbReference type="PANTHER" id="PTHR44688">
    <property type="entry name" value="DNA-BINDING TRANSCRIPTIONAL ACTIVATOR DEVR_DOSR"/>
    <property type="match status" value="1"/>
</dbReference>